<protein>
    <submittedName>
        <fullName evidence="5">Molybdenum ABC transporter ATP-binding protein</fullName>
        <ecNumber evidence="5">3.6.3.29</ecNumber>
    </submittedName>
</protein>
<sequence length="219" mass="24041">MLTVKVEKQLGQLALSVSFTSEGGVTALFGPSGTGKTSVINMIAGLIAPDRGRIALDDTVLFDGTARIDVPAWRRGIGIVFQESRLFPHFTVKHNLDYGRWMRGLKADPTAFAHVVELLDIGPLLARRPGKLSGGERQRVAFGRALLMRPRLLLLDEPLASLDATRKQEILPYLERLRDDARVPMIYVSHDPAEVKRIATRVVRLDAGKVVAEGGVELV</sequence>
<evidence type="ECO:0000259" key="4">
    <source>
        <dbReference type="PROSITE" id="PS50893"/>
    </source>
</evidence>
<dbReference type="KEGG" id="ptaw:DW352_16240"/>
<dbReference type="RefSeq" id="WP_115692316.1">
    <property type="nucleotide sequence ID" value="NZ_CP031417.1"/>
</dbReference>
<keyword evidence="2" id="KW-0547">Nucleotide-binding</keyword>
<dbReference type="SUPFAM" id="SSF52540">
    <property type="entry name" value="P-loop containing nucleoside triphosphate hydrolases"/>
    <property type="match status" value="1"/>
</dbReference>
<dbReference type="EMBL" id="CP031417">
    <property type="protein sequence ID" value="AXK81937.1"/>
    <property type="molecule type" value="Genomic_DNA"/>
</dbReference>
<dbReference type="GO" id="GO:0005524">
    <property type="term" value="F:ATP binding"/>
    <property type="evidence" value="ECO:0007669"/>
    <property type="project" value="UniProtKB-KW"/>
</dbReference>
<dbReference type="PANTHER" id="PTHR43514:SF4">
    <property type="entry name" value="ABC TRANSPORTER I FAMILY MEMBER 10"/>
    <property type="match status" value="1"/>
</dbReference>
<dbReference type="InterPro" id="IPR003439">
    <property type="entry name" value="ABC_transporter-like_ATP-bd"/>
</dbReference>
<evidence type="ECO:0000256" key="2">
    <source>
        <dbReference type="ARBA" id="ARBA00022741"/>
    </source>
</evidence>
<keyword evidence="5" id="KW-0378">Hydrolase</keyword>
<keyword evidence="3 5" id="KW-0067">ATP-binding</keyword>
<dbReference type="AlphaFoldDB" id="A0A345ZYE0"/>
<dbReference type="PROSITE" id="PS50893">
    <property type="entry name" value="ABC_TRANSPORTER_2"/>
    <property type="match status" value="1"/>
</dbReference>
<dbReference type="InterPro" id="IPR027417">
    <property type="entry name" value="P-loop_NTPase"/>
</dbReference>
<dbReference type="InterPro" id="IPR003593">
    <property type="entry name" value="AAA+_ATPase"/>
</dbReference>
<evidence type="ECO:0000256" key="1">
    <source>
        <dbReference type="ARBA" id="ARBA00005417"/>
    </source>
</evidence>
<reference evidence="5 6" key="1">
    <citation type="submission" date="2018-07" db="EMBL/GenBank/DDBJ databases">
        <authorList>
            <person name="Quirk P.G."/>
            <person name="Krulwich T.A."/>
        </authorList>
    </citation>
    <scope>NUCLEOTIDE SEQUENCE [LARGE SCALE GENOMIC DNA]</scope>
    <source>
        <strain evidence="5 6">CC-BB4</strain>
    </source>
</reference>
<name>A0A345ZYE0_9HYPH</name>
<dbReference type="InterPro" id="IPR050334">
    <property type="entry name" value="Molybdenum_import_ModC"/>
</dbReference>
<dbReference type="SMART" id="SM00382">
    <property type="entry name" value="AAA"/>
    <property type="match status" value="1"/>
</dbReference>
<dbReference type="Pfam" id="PF00005">
    <property type="entry name" value="ABC_tran"/>
    <property type="match status" value="1"/>
</dbReference>
<comment type="similarity">
    <text evidence="1">Belongs to the ABC transporter superfamily.</text>
</comment>
<dbReference type="Gene3D" id="3.40.50.300">
    <property type="entry name" value="P-loop containing nucleotide triphosphate hydrolases"/>
    <property type="match status" value="1"/>
</dbReference>
<evidence type="ECO:0000313" key="6">
    <source>
        <dbReference type="Proteomes" id="UP000254889"/>
    </source>
</evidence>
<dbReference type="OrthoDB" id="9802264at2"/>
<keyword evidence="6" id="KW-1185">Reference proteome</keyword>
<dbReference type="GO" id="GO:0015098">
    <property type="term" value="F:molybdate ion transmembrane transporter activity"/>
    <property type="evidence" value="ECO:0007669"/>
    <property type="project" value="InterPro"/>
</dbReference>
<evidence type="ECO:0000256" key="3">
    <source>
        <dbReference type="ARBA" id="ARBA00022840"/>
    </source>
</evidence>
<dbReference type="EC" id="3.6.3.29" evidence="5"/>
<dbReference type="GO" id="GO:0016887">
    <property type="term" value="F:ATP hydrolysis activity"/>
    <property type="evidence" value="ECO:0007669"/>
    <property type="project" value="InterPro"/>
</dbReference>
<dbReference type="NCBIfam" id="TIGR02142">
    <property type="entry name" value="modC_ABC"/>
    <property type="match status" value="1"/>
</dbReference>
<dbReference type="InterPro" id="IPR017871">
    <property type="entry name" value="ABC_transporter-like_CS"/>
</dbReference>
<dbReference type="Proteomes" id="UP000254889">
    <property type="component" value="Chromosome"/>
</dbReference>
<dbReference type="GO" id="GO:0140359">
    <property type="term" value="F:ABC-type transporter activity"/>
    <property type="evidence" value="ECO:0007669"/>
    <property type="project" value="InterPro"/>
</dbReference>
<gene>
    <name evidence="5" type="primary">modC</name>
    <name evidence="5" type="ORF">DW352_16240</name>
</gene>
<organism evidence="5 6">
    <name type="scientific">Pseudolabrys taiwanensis</name>
    <dbReference type="NCBI Taxonomy" id="331696"/>
    <lineage>
        <taxon>Bacteria</taxon>
        <taxon>Pseudomonadati</taxon>
        <taxon>Pseudomonadota</taxon>
        <taxon>Alphaproteobacteria</taxon>
        <taxon>Hyphomicrobiales</taxon>
        <taxon>Xanthobacteraceae</taxon>
        <taxon>Pseudolabrys</taxon>
    </lineage>
</organism>
<feature type="domain" description="ABC transporter" evidence="4">
    <location>
        <begin position="1"/>
        <end position="218"/>
    </location>
</feature>
<dbReference type="InterPro" id="IPR011868">
    <property type="entry name" value="ModC_ABC_ATP-bd"/>
</dbReference>
<evidence type="ECO:0000313" key="5">
    <source>
        <dbReference type="EMBL" id="AXK81937.1"/>
    </source>
</evidence>
<dbReference type="PROSITE" id="PS00211">
    <property type="entry name" value="ABC_TRANSPORTER_1"/>
    <property type="match status" value="1"/>
</dbReference>
<dbReference type="PANTHER" id="PTHR43514">
    <property type="entry name" value="ABC TRANSPORTER I FAMILY MEMBER 10"/>
    <property type="match status" value="1"/>
</dbReference>
<dbReference type="GO" id="GO:0016020">
    <property type="term" value="C:membrane"/>
    <property type="evidence" value="ECO:0007669"/>
    <property type="project" value="InterPro"/>
</dbReference>
<accession>A0A345ZYE0</accession>
<proteinExistence type="inferred from homology"/>